<keyword evidence="4 11" id="KW-0493">Microtubule</keyword>
<name>A0A498SGW8_ACAVI</name>
<evidence type="ECO:0000256" key="1">
    <source>
        <dbReference type="ARBA" id="ARBA00004138"/>
    </source>
</evidence>
<evidence type="ECO:0000313" key="15">
    <source>
        <dbReference type="Proteomes" id="UP000276991"/>
    </source>
</evidence>
<keyword evidence="7" id="KW-0175">Coiled coil</keyword>
<comment type="subcellular location">
    <subcellularLocation>
        <location evidence="1">Cell projection</location>
        <location evidence="1">Cilium</location>
    </subcellularLocation>
    <subcellularLocation>
        <location evidence="2">Cytoplasm</location>
        <location evidence="2">Cytoskeleton</location>
    </subcellularLocation>
</comment>
<evidence type="ECO:0000256" key="8">
    <source>
        <dbReference type="ARBA" id="ARBA00023175"/>
    </source>
</evidence>
<evidence type="ECO:0000256" key="3">
    <source>
        <dbReference type="ARBA" id="ARBA00022490"/>
    </source>
</evidence>
<evidence type="ECO:0000256" key="9">
    <source>
        <dbReference type="ARBA" id="ARBA00023212"/>
    </source>
</evidence>
<evidence type="ECO:0000313" key="14">
    <source>
        <dbReference type="EMBL" id="VBB28371.1"/>
    </source>
</evidence>
<keyword evidence="8 10" id="KW-0505">Motor protein</keyword>
<dbReference type="InterPro" id="IPR019821">
    <property type="entry name" value="Kinesin_motor_CS"/>
</dbReference>
<dbReference type="GO" id="GO:0005874">
    <property type="term" value="C:microtubule"/>
    <property type="evidence" value="ECO:0007669"/>
    <property type="project" value="UniProtKB-KW"/>
</dbReference>
<protein>
    <recommendedName>
        <fullName evidence="11">Kinesin-like protein</fullName>
    </recommendedName>
</protein>
<dbReference type="GO" id="GO:0003777">
    <property type="term" value="F:microtubule motor activity"/>
    <property type="evidence" value="ECO:0007669"/>
    <property type="project" value="InterPro"/>
</dbReference>
<dbReference type="EMBL" id="UPTC01000392">
    <property type="protein sequence ID" value="VBB28371.1"/>
    <property type="molecule type" value="Genomic_DNA"/>
</dbReference>
<dbReference type="OrthoDB" id="3176171at2759"/>
<dbReference type="PANTHER" id="PTHR47969:SF21">
    <property type="entry name" value="KINESIN-LIKE PROTEIN"/>
    <property type="match status" value="1"/>
</dbReference>
<evidence type="ECO:0000256" key="12">
    <source>
        <dbReference type="SAM" id="MobiDB-lite"/>
    </source>
</evidence>
<dbReference type="FunFam" id="3.40.850.10:FF:000029">
    <property type="entry name" value="Kinesin-like protein KIF17"/>
    <property type="match status" value="1"/>
</dbReference>
<feature type="region of interest" description="Disordered" evidence="12">
    <location>
        <begin position="404"/>
        <end position="431"/>
    </location>
</feature>
<evidence type="ECO:0000256" key="11">
    <source>
        <dbReference type="RuleBase" id="RU000394"/>
    </source>
</evidence>
<comment type="similarity">
    <text evidence="10 11">Belongs to the TRAFAC class myosin-kinesin ATPase superfamily. Kinesin family.</text>
</comment>
<gene>
    <name evidence="14" type="ORF">NAV_LOCUS3201</name>
</gene>
<dbReference type="Proteomes" id="UP000276991">
    <property type="component" value="Unassembled WGS sequence"/>
</dbReference>
<organism evidence="14 15">
    <name type="scientific">Acanthocheilonema viteae</name>
    <name type="common">Filarial nematode worm</name>
    <name type="synonym">Dipetalonema viteae</name>
    <dbReference type="NCBI Taxonomy" id="6277"/>
    <lineage>
        <taxon>Eukaryota</taxon>
        <taxon>Metazoa</taxon>
        <taxon>Ecdysozoa</taxon>
        <taxon>Nematoda</taxon>
        <taxon>Chromadorea</taxon>
        <taxon>Rhabditida</taxon>
        <taxon>Spirurina</taxon>
        <taxon>Spiruromorpha</taxon>
        <taxon>Filarioidea</taxon>
        <taxon>Onchocercidae</taxon>
        <taxon>Acanthocheilonema</taxon>
    </lineage>
</organism>
<keyword evidence="3" id="KW-0963">Cytoplasm</keyword>
<dbReference type="PRINTS" id="PR00380">
    <property type="entry name" value="KINESINHEAVY"/>
</dbReference>
<evidence type="ECO:0000256" key="2">
    <source>
        <dbReference type="ARBA" id="ARBA00004245"/>
    </source>
</evidence>
<dbReference type="GO" id="GO:0005524">
    <property type="term" value="F:ATP binding"/>
    <property type="evidence" value="ECO:0007669"/>
    <property type="project" value="UniProtKB-UniRule"/>
</dbReference>
<dbReference type="PROSITE" id="PS50067">
    <property type="entry name" value="KINESIN_MOTOR_2"/>
    <property type="match status" value="1"/>
</dbReference>
<evidence type="ECO:0000256" key="10">
    <source>
        <dbReference type="PROSITE-ProRule" id="PRU00283"/>
    </source>
</evidence>
<dbReference type="AlphaFoldDB" id="A0A498SGW8"/>
<dbReference type="Gene3D" id="3.40.850.10">
    <property type="entry name" value="Kinesin motor domain"/>
    <property type="match status" value="1"/>
</dbReference>
<dbReference type="GO" id="GO:0008017">
    <property type="term" value="F:microtubule binding"/>
    <property type="evidence" value="ECO:0007669"/>
    <property type="project" value="InterPro"/>
</dbReference>
<proteinExistence type="inferred from homology"/>
<dbReference type="GO" id="GO:0005929">
    <property type="term" value="C:cilium"/>
    <property type="evidence" value="ECO:0007669"/>
    <property type="project" value="UniProtKB-SubCell"/>
</dbReference>
<keyword evidence="15" id="KW-1185">Reference proteome</keyword>
<evidence type="ECO:0000256" key="7">
    <source>
        <dbReference type="ARBA" id="ARBA00023054"/>
    </source>
</evidence>
<dbReference type="Pfam" id="PF00225">
    <property type="entry name" value="Kinesin"/>
    <property type="match status" value="1"/>
</dbReference>
<feature type="domain" description="Kinesin motor" evidence="13">
    <location>
        <begin position="46"/>
        <end position="373"/>
    </location>
</feature>
<evidence type="ECO:0000256" key="5">
    <source>
        <dbReference type="ARBA" id="ARBA00022741"/>
    </source>
</evidence>
<dbReference type="InterPro" id="IPR036961">
    <property type="entry name" value="Kinesin_motor_dom_sf"/>
</dbReference>
<dbReference type="GO" id="GO:0007018">
    <property type="term" value="P:microtubule-based movement"/>
    <property type="evidence" value="ECO:0007669"/>
    <property type="project" value="InterPro"/>
</dbReference>
<dbReference type="STRING" id="6277.A0A498SGW8"/>
<feature type="binding site" evidence="10">
    <location>
        <begin position="132"/>
        <end position="139"/>
    </location>
    <ligand>
        <name>ATP</name>
        <dbReference type="ChEBI" id="CHEBI:30616"/>
    </ligand>
</feature>
<evidence type="ECO:0000256" key="6">
    <source>
        <dbReference type="ARBA" id="ARBA00022840"/>
    </source>
</evidence>
<dbReference type="PROSITE" id="PS00411">
    <property type="entry name" value="KINESIN_MOTOR_1"/>
    <property type="match status" value="1"/>
</dbReference>
<dbReference type="InterPro" id="IPR027640">
    <property type="entry name" value="Kinesin-like_fam"/>
</dbReference>
<keyword evidence="6 10" id="KW-0067">ATP-binding</keyword>
<dbReference type="InterPro" id="IPR001752">
    <property type="entry name" value="Kinesin_motor_dom"/>
</dbReference>
<dbReference type="InterPro" id="IPR027417">
    <property type="entry name" value="P-loop_NTPase"/>
</dbReference>
<reference evidence="14 15" key="1">
    <citation type="submission" date="2018-08" db="EMBL/GenBank/DDBJ databases">
        <authorList>
            <person name="Laetsch R D."/>
            <person name="Stevens L."/>
            <person name="Kumar S."/>
            <person name="Blaxter L. M."/>
        </authorList>
    </citation>
    <scope>NUCLEOTIDE SEQUENCE [LARGE SCALE GENOMIC DNA]</scope>
</reference>
<keyword evidence="5 10" id="KW-0547">Nucleotide-binding</keyword>
<accession>A0A498SGW8</accession>
<dbReference type="PANTHER" id="PTHR47969">
    <property type="entry name" value="CHROMOSOME-ASSOCIATED KINESIN KIF4A-RELATED"/>
    <property type="match status" value="1"/>
</dbReference>
<dbReference type="SUPFAM" id="SSF52540">
    <property type="entry name" value="P-loop containing nucleoside triphosphate hydrolases"/>
    <property type="match status" value="1"/>
</dbReference>
<dbReference type="SMART" id="SM00129">
    <property type="entry name" value="KISc"/>
    <property type="match status" value="1"/>
</dbReference>
<keyword evidence="9" id="KW-0206">Cytoskeleton</keyword>
<sequence>MARNLDKQGVQGLTFKFHNFSVCLVLKSCGFRLNLQRLLEMSEIDNVRVMVRCRPLNHMECEQGHKKIVSVDSVNNSVIVTNPNNGQEPPRIFTFDAVFGEDSDQFSVYNIAARHIVDNVLKGYNGTILAYGQTGTGKTFTMLGNNTCPGIIPNSFAHIFDHISKCQQDKTFLVRVSYLEIYNEEIRDLLAKNPVHGLEIKERPDIGVYVKDLSSVTVSGADHMERIMKFGNNYRSTGATKMNIDSSRSHALFTITIECSEKIGDRCHITQGKLQLVDLAGSERQAKSGTSGDRLKEAARINLSLSSLGNVISALVDLKTIHIPYRNSKLTRLLQDSLGGNSKTVMFANIGPASYNYDETVSTLRYANRAKNIQNVVRINEDPKDALLRKFQLEIEHLKRLLEKEESNESEEDVGESDWHKGQKQSRNRYNDHIEELKKTIEIKRNELQKEKGLADEERELLAAELRAKEEELAQAHKDHDLLVNKLKQIEKKLIVGGENMLEKAEKQARLLEQSNAELECGRVNETQLKQALAEKNQERIDLEEKYNTLAEEAHGKTKKIKKIWSILNAAKSELADVQMEHQREMEGLLDSVRQLRSELLLQLLIIENYVPMEFLELIERFVRWNEEVGDWQLKCIAYTGNNMRACNLPRQPFYKPPNSQMLNLFFSYQDEMAHISSNDMCPSKLRVKSSKRERDAARLNVLLN</sequence>
<evidence type="ECO:0000256" key="4">
    <source>
        <dbReference type="ARBA" id="ARBA00022701"/>
    </source>
</evidence>
<evidence type="ECO:0000259" key="13">
    <source>
        <dbReference type="PROSITE" id="PS50067"/>
    </source>
</evidence>